<dbReference type="PROSITE" id="PS50041">
    <property type="entry name" value="C_TYPE_LECTIN_2"/>
    <property type="match status" value="1"/>
</dbReference>
<dbReference type="Proteomes" id="UP000465112">
    <property type="component" value="Chromosome 14"/>
</dbReference>
<keyword evidence="2" id="KW-0732">Signal</keyword>
<keyword evidence="1" id="KW-1015">Disulfide bond</keyword>
<dbReference type="InterPro" id="IPR016186">
    <property type="entry name" value="C-type_lectin-like/link_sf"/>
</dbReference>
<gene>
    <name evidence="4" type="ORF">PFLUV_G00168450</name>
</gene>
<evidence type="ECO:0000313" key="5">
    <source>
        <dbReference type="Proteomes" id="UP000465112"/>
    </source>
</evidence>
<dbReference type="AlphaFoldDB" id="A0A6A5EYV0"/>
<keyword evidence="5" id="KW-1185">Reference proteome</keyword>
<dbReference type="PANTHER" id="PTHR22803">
    <property type="entry name" value="MANNOSE, PHOSPHOLIPASE, LECTIN RECEPTOR RELATED"/>
    <property type="match status" value="1"/>
</dbReference>
<dbReference type="CDD" id="cd00037">
    <property type="entry name" value="CLECT"/>
    <property type="match status" value="1"/>
</dbReference>
<protein>
    <recommendedName>
        <fullName evidence="3">C-type lectin domain-containing protein</fullName>
    </recommendedName>
</protein>
<dbReference type="SMART" id="SM00034">
    <property type="entry name" value="CLECT"/>
    <property type="match status" value="1"/>
</dbReference>
<evidence type="ECO:0000313" key="4">
    <source>
        <dbReference type="EMBL" id="KAF1380864.1"/>
    </source>
</evidence>
<dbReference type="InterPro" id="IPR016187">
    <property type="entry name" value="CTDL_fold"/>
</dbReference>
<feature type="chain" id="PRO_5025487286" description="C-type lectin domain-containing protein" evidence="2">
    <location>
        <begin position="20"/>
        <end position="162"/>
    </location>
</feature>
<reference evidence="4 5" key="1">
    <citation type="submission" date="2019-06" db="EMBL/GenBank/DDBJ databases">
        <title>A chromosome-scale genome assembly of the European perch, Perca fluviatilis.</title>
        <authorList>
            <person name="Roques C."/>
            <person name="Zahm M."/>
            <person name="Cabau C."/>
            <person name="Klopp C."/>
            <person name="Bouchez O."/>
            <person name="Donnadieu C."/>
            <person name="Kuhl H."/>
            <person name="Gislard M."/>
            <person name="Guendouz S."/>
            <person name="Journot L."/>
            <person name="Haffray P."/>
            <person name="Bestin A."/>
            <person name="Morvezen R."/>
            <person name="Feron R."/>
            <person name="Wen M."/>
            <person name="Jouanno E."/>
            <person name="Herpin A."/>
            <person name="Schartl M."/>
            <person name="Postlethwait J."/>
            <person name="Schaerlinger B."/>
            <person name="Chardard D."/>
            <person name="Lecocq T."/>
            <person name="Poncet C."/>
            <person name="Jaffrelo L."/>
            <person name="Lampietro C."/>
            <person name="Guiguen Y."/>
        </authorList>
    </citation>
    <scope>NUCLEOTIDE SEQUENCE [LARGE SCALE GENOMIC DNA]</scope>
    <source>
        <tissue evidence="4">Blood</tissue>
    </source>
</reference>
<sequence>MKMRTVAALLCAMMALTRAAVKSHLVKRATSCPSGWSEVNGRCFQYFPTAMTWAKAEKNCQSLGGNLASVHNLFEYREIQRMMATTLSIKSKEAWLGGTDAQEDGVWLWSDSSLFSYQNWCPGEPSNWRGSQHCLQMNFGEGKCWDDVGCSVLLPFVCSKKI</sequence>
<dbReference type="InterPro" id="IPR018378">
    <property type="entry name" value="C-type_lectin_CS"/>
</dbReference>
<dbReference type="Gene3D" id="3.10.100.10">
    <property type="entry name" value="Mannose-Binding Protein A, subunit A"/>
    <property type="match status" value="1"/>
</dbReference>
<accession>A0A6A5EYV0</accession>
<dbReference type="PRINTS" id="PR01504">
    <property type="entry name" value="PNCREATITSAP"/>
</dbReference>
<organism evidence="4 5">
    <name type="scientific">Perca fluviatilis</name>
    <name type="common">European perch</name>
    <dbReference type="NCBI Taxonomy" id="8168"/>
    <lineage>
        <taxon>Eukaryota</taxon>
        <taxon>Metazoa</taxon>
        <taxon>Chordata</taxon>
        <taxon>Craniata</taxon>
        <taxon>Vertebrata</taxon>
        <taxon>Euteleostomi</taxon>
        <taxon>Actinopterygii</taxon>
        <taxon>Neopterygii</taxon>
        <taxon>Teleostei</taxon>
        <taxon>Neoteleostei</taxon>
        <taxon>Acanthomorphata</taxon>
        <taxon>Eupercaria</taxon>
        <taxon>Perciformes</taxon>
        <taxon>Percoidei</taxon>
        <taxon>Percidae</taxon>
        <taxon>Percinae</taxon>
        <taxon>Perca</taxon>
    </lineage>
</organism>
<proteinExistence type="predicted"/>
<dbReference type="PROSITE" id="PS00615">
    <property type="entry name" value="C_TYPE_LECTIN_1"/>
    <property type="match status" value="1"/>
</dbReference>
<feature type="signal peptide" evidence="2">
    <location>
        <begin position="1"/>
        <end position="19"/>
    </location>
</feature>
<comment type="caution">
    <text evidence="4">The sequence shown here is derived from an EMBL/GenBank/DDBJ whole genome shotgun (WGS) entry which is preliminary data.</text>
</comment>
<name>A0A6A5EYV0_PERFL</name>
<dbReference type="EMBL" id="VHII01000014">
    <property type="protein sequence ID" value="KAF1380864.1"/>
    <property type="molecule type" value="Genomic_DNA"/>
</dbReference>
<dbReference type="InterPro" id="IPR001304">
    <property type="entry name" value="C-type_lectin-like"/>
</dbReference>
<dbReference type="InterPro" id="IPR050111">
    <property type="entry name" value="C-type_lectin/snaclec_domain"/>
</dbReference>
<evidence type="ECO:0000256" key="2">
    <source>
        <dbReference type="SAM" id="SignalP"/>
    </source>
</evidence>
<evidence type="ECO:0000259" key="3">
    <source>
        <dbReference type="PROSITE" id="PS50041"/>
    </source>
</evidence>
<feature type="domain" description="C-type lectin" evidence="3">
    <location>
        <begin position="39"/>
        <end position="159"/>
    </location>
</feature>
<dbReference type="Pfam" id="PF00059">
    <property type="entry name" value="Lectin_C"/>
    <property type="match status" value="1"/>
</dbReference>
<dbReference type="SUPFAM" id="SSF56436">
    <property type="entry name" value="C-type lectin-like"/>
    <property type="match status" value="1"/>
</dbReference>
<evidence type="ECO:0000256" key="1">
    <source>
        <dbReference type="ARBA" id="ARBA00023157"/>
    </source>
</evidence>